<dbReference type="FunFam" id="3.30.200.20:FF:000035">
    <property type="entry name" value="Serine/threonine protein kinase Stk1"/>
    <property type="match status" value="1"/>
</dbReference>
<dbReference type="EMBL" id="FQXR01000008">
    <property type="protein sequence ID" value="SHI04345.1"/>
    <property type="molecule type" value="Genomic_DNA"/>
</dbReference>
<dbReference type="FunFam" id="1.10.510.10:FF:000021">
    <property type="entry name" value="Serine/threonine protein kinase"/>
    <property type="match status" value="1"/>
</dbReference>
<organism evidence="14 15">
    <name type="scientific">Sporanaerobacter acetigenes DSM 13106</name>
    <dbReference type="NCBI Taxonomy" id="1123281"/>
    <lineage>
        <taxon>Bacteria</taxon>
        <taxon>Bacillati</taxon>
        <taxon>Bacillota</taxon>
        <taxon>Tissierellia</taxon>
        <taxon>Tissierellales</taxon>
        <taxon>Sporanaerobacteraceae</taxon>
        <taxon>Sporanaerobacter</taxon>
    </lineage>
</organism>
<feature type="binding site" evidence="9">
    <location>
        <position position="45"/>
    </location>
    <ligand>
        <name>ATP</name>
        <dbReference type="ChEBI" id="CHEBI:30616"/>
    </ligand>
</feature>
<dbReference type="InterPro" id="IPR000719">
    <property type="entry name" value="Prot_kinase_dom"/>
</dbReference>
<protein>
    <recommendedName>
        <fullName evidence="1">non-specific serine/threonine protein kinase</fullName>
        <ecNumber evidence="1">2.7.11.1</ecNumber>
    </recommendedName>
</protein>
<feature type="compositionally biased region" description="Basic and acidic residues" evidence="10">
    <location>
        <begin position="302"/>
        <end position="312"/>
    </location>
</feature>
<dbReference type="Pfam" id="PF03793">
    <property type="entry name" value="PASTA"/>
    <property type="match status" value="3"/>
</dbReference>
<proteinExistence type="predicted"/>
<dbReference type="CDD" id="cd06577">
    <property type="entry name" value="PASTA_pknB"/>
    <property type="match status" value="3"/>
</dbReference>
<evidence type="ECO:0000256" key="10">
    <source>
        <dbReference type="SAM" id="MobiDB-lite"/>
    </source>
</evidence>
<dbReference type="PANTHER" id="PTHR43289:SF34">
    <property type="entry name" value="SERINE_THREONINE-PROTEIN KINASE YBDM-RELATED"/>
    <property type="match status" value="1"/>
</dbReference>
<gene>
    <name evidence="14" type="ORF">SAMN02745180_01873</name>
</gene>
<feature type="transmembrane region" description="Helical" evidence="11">
    <location>
        <begin position="330"/>
        <end position="350"/>
    </location>
</feature>
<dbReference type="InterPro" id="IPR011009">
    <property type="entry name" value="Kinase-like_dom_sf"/>
</dbReference>
<keyword evidence="4 9" id="KW-0547">Nucleotide-binding</keyword>
<dbReference type="PROSITE" id="PS00108">
    <property type="entry name" value="PROTEIN_KINASE_ST"/>
    <property type="match status" value="1"/>
</dbReference>
<dbReference type="CDD" id="cd14014">
    <property type="entry name" value="STKc_PknB_like"/>
    <property type="match status" value="1"/>
</dbReference>
<evidence type="ECO:0000256" key="8">
    <source>
        <dbReference type="ARBA" id="ARBA00048679"/>
    </source>
</evidence>
<evidence type="ECO:0000256" key="4">
    <source>
        <dbReference type="ARBA" id="ARBA00022741"/>
    </source>
</evidence>
<keyword evidence="11" id="KW-0472">Membrane</keyword>
<dbReference type="InterPro" id="IPR017441">
    <property type="entry name" value="Protein_kinase_ATP_BS"/>
</dbReference>
<evidence type="ECO:0000256" key="11">
    <source>
        <dbReference type="SAM" id="Phobius"/>
    </source>
</evidence>
<evidence type="ECO:0000256" key="7">
    <source>
        <dbReference type="ARBA" id="ARBA00047899"/>
    </source>
</evidence>
<keyword evidence="11" id="KW-1133">Transmembrane helix</keyword>
<feature type="region of interest" description="Disordered" evidence="10">
    <location>
        <begin position="302"/>
        <end position="324"/>
    </location>
</feature>
<evidence type="ECO:0000313" key="14">
    <source>
        <dbReference type="EMBL" id="SHI04345.1"/>
    </source>
</evidence>
<reference evidence="14 15" key="1">
    <citation type="submission" date="2016-11" db="EMBL/GenBank/DDBJ databases">
        <authorList>
            <person name="Jaros S."/>
            <person name="Januszkiewicz K."/>
            <person name="Wedrychowicz H."/>
        </authorList>
    </citation>
    <scope>NUCLEOTIDE SEQUENCE [LARGE SCALE GENOMIC DNA]</scope>
    <source>
        <strain evidence="14 15">DSM 13106</strain>
    </source>
</reference>
<dbReference type="SUPFAM" id="SSF54184">
    <property type="entry name" value="Penicillin-binding protein 2x (pbp-2x), c-terminal domain"/>
    <property type="match status" value="1"/>
</dbReference>
<dbReference type="PROSITE" id="PS50011">
    <property type="entry name" value="PROTEIN_KINASE_DOM"/>
    <property type="match status" value="1"/>
</dbReference>
<dbReference type="Pfam" id="PF00069">
    <property type="entry name" value="Pkinase"/>
    <property type="match status" value="1"/>
</dbReference>
<sequence>MNWGDKMIGKVLGGRYEIIEKIGGGGMAVVYKARCRLLNRYVAVKVLREEFINDEEFINKFRRESQAAASLSHPNIVSIYDVGMEDDIYYIVMEYIDGKTLKEVIDEKGKLTAKETIEYSIQIAEALEHAHRNHIVHRDIKPHNIMVTRDGRIKVTDFGIARAANASTMTNTSTVIGSVHYFSPEQARGRFTDEKSDIYSLGIVMYEMITGKVPFEGESPISVALKHIQEEIVPPTEIDSSVPKNIEYIIMKCVRKNQNERYQNASELLKDLRKVKYSKEDMNFVDNIDTLDSATRIIPIVKDEGENEEMKTKPKKKKSNKGSNNGGKRVIFWAVFLAFLLTTGLAFGIYKFKDGFSSKEIEVPDIVGWDVDKAREEIEGMGLKFEVEDTVYSSEFEENKIVYQSKEPGTVVKKNYPIKVKVSKGGKLVKVPNLINKDINEASLLLKERSLDEDVEFRNDDKIPINIVISQDPEPYEEVKEGTKVKLVVSQGPEKKMTIMPKLVGMKENEAKRAIVANRLVLGKADPQFSDEVPKGTVIWQSYESGTELEENTVVDIYVSDGPEKKKDEEKSNENQNEEIPMNLSISLPQDRSQTEVKVFRIQDGVTEQVYNQVHNVTEENLIIPVKGKPNAKFDVYFDGNFYDTYGKQ</sequence>
<keyword evidence="2 14" id="KW-0723">Serine/threonine-protein kinase</keyword>
<name>A0A1M5XWY9_9FIRM</name>
<dbReference type="PROSITE" id="PS00107">
    <property type="entry name" value="PROTEIN_KINASE_ATP"/>
    <property type="match status" value="1"/>
</dbReference>
<dbReference type="EC" id="2.7.11.1" evidence="1"/>
<dbReference type="GO" id="GO:0004674">
    <property type="term" value="F:protein serine/threonine kinase activity"/>
    <property type="evidence" value="ECO:0007669"/>
    <property type="project" value="UniProtKB-KW"/>
</dbReference>
<evidence type="ECO:0000256" key="5">
    <source>
        <dbReference type="ARBA" id="ARBA00022777"/>
    </source>
</evidence>
<dbReference type="InterPro" id="IPR008271">
    <property type="entry name" value="Ser/Thr_kinase_AS"/>
</dbReference>
<keyword evidence="11" id="KW-0812">Transmembrane</keyword>
<dbReference type="InterPro" id="IPR005543">
    <property type="entry name" value="PASTA_dom"/>
</dbReference>
<dbReference type="PANTHER" id="PTHR43289">
    <property type="entry name" value="MITOGEN-ACTIVATED PROTEIN KINASE KINASE KINASE 20-RELATED"/>
    <property type="match status" value="1"/>
</dbReference>
<keyword evidence="3" id="KW-0808">Transferase</keyword>
<keyword evidence="6 9" id="KW-0067">ATP-binding</keyword>
<feature type="domain" description="PASTA" evidence="13">
    <location>
        <begin position="492"/>
        <end position="561"/>
    </location>
</feature>
<dbReference type="Gene3D" id="3.30.200.20">
    <property type="entry name" value="Phosphorylase Kinase, domain 1"/>
    <property type="match status" value="1"/>
</dbReference>
<dbReference type="SUPFAM" id="SSF56112">
    <property type="entry name" value="Protein kinase-like (PK-like)"/>
    <property type="match status" value="1"/>
</dbReference>
<feature type="domain" description="PASTA" evidence="13">
    <location>
        <begin position="357"/>
        <end position="424"/>
    </location>
</feature>
<dbReference type="Gene3D" id="1.10.510.10">
    <property type="entry name" value="Transferase(Phosphotransferase) domain 1"/>
    <property type="match status" value="1"/>
</dbReference>
<dbReference type="STRING" id="1123281.SAMN02745180_01873"/>
<dbReference type="SMART" id="SM00740">
    <property type="entry name" value="PASTA"/>
    <property type="match status" value="3"/>
</dbReference>
<feature type="domain" description="Protein kinase" evidence="12">
    <location>
        <begin position="16"/>
        <end position="285"/>
    </location>
</feature>
<keyword evidence="5 14" id="KW-0418">Kinase</keyword>
<dbReference type="GO" id="GO:0005524">
    <property type="term" value="F:ATP binding"/>
    <property type="evidence" value="ECO:0007669"/>
    <property type="project" value="UniProtKB-UniRule"/>
</dbReference>
<feature type="domain" description="PASTA" evidence="13">
    <location>
        <begin position="425"/>
        <end position="491"/>
    </location>
</feature>
<dbReference type="Proteomes" id="UP000184389">
    <property type="component" value="Unassembled WGS sequence"/>
</dbReference>
<evidence type="ECO:0000259" key="12">
    <source>
        <dbReference type="PROSITE" id="PS50011"/>
    </source>
</evidence>
<evidence type="ECO:0000259" key="13">
    <source>
        <dbReference type="PROSITE" id="PS51178"/>
    </source>
</evidence>
<comment type="catalytic activity">
    <reaction evidence="7">
        <text>L-threonyl-[protein] + ATP = O-phospho-L-threonyl-[protein] + ADP + H(+)</text>
        <dbReference type="Rhea" id="RHEA:46608"/>
        <dbReference type="Rhea" id="RHEA-COMP:11060"/>
        <dbReference type="Rhea" id="RHEA-COMP:11605"/>
        <dbReference type="ChEBI" id="CHEBI:15378"/>
        <dbReference type="ChEBI" id="CHEBI:30013"/>
        <dbReference type="ChEBI" id="CHEBI:30616"/>
        <dbReference type="ChEBI" id="CHEBI:61977"/>
        <dbReference type="ChEBI" id="CHEBI:456216"/>
        <dbReference type="EC" id="2.7.11.1"/>
    </reaction>
</comment>
<dbReference type="AlphaFoldDB" id="A0A1M5XWY9"/>
<evidence type="ECO:0000256" key="1">
    <source>
        <dbReference type="ARBA" id="ARBA00012513"/>
    </source>
</evidence>
<evidence type="ECO:0000256" key="3">
    <source>
        <dbReference type="ARBA" id="ARBA00022679"/>
    </source>
</evidence>
<dbReference type="SMART" id="SM00220">
    <property type="entry name" value="S_TKc"/>
    <property type="match status" value="1"/>
</dbReference>
<accession>A0A1M5XWY9</accession>
<keyword evidence="15" id="KW-1185">Reference proteome</keyword>
<dbReference type="PROSITE" id="PS51178">
    <property type="entry name" value="PASTA"/>
    <property type="match status" value="3"/>
</dbReference>
<evidence type="ECO:0000256" key="6">
    <source>
        <dbReference type="ARBA" id="ARBA00022840"/>
    </source>
</evidence>
<dbReference type="Gene3D" id="3.30.10.20">
    <property type="match status" value="3"/>
</dbReference>
<comment type="catalytic activity">
    <reaction evidence="8">
        <text>L-seryl-[protein] + ATP = O-phospho-L-seryl-[protein] + ADP + H(+)</text>
        <dbReference type="Rhea" id="RHEA:17989"/>
        <dbReference type="Rhea" id="RHEA-COMP:9863"/>
        <dbReference type="Rhea" id="RHEA-COMP:11604"/>
        <dbReference type="ChEBI" id="CHEBI:15378"/>
        <dbReference type="ChEBI" id="CHEBI:29999"/>
        <dbReference type="ChEBI" id="CHEBI:30616"/>
        <dbReference type="ChEBI" id="CHEBI:83421"/>
        <dbReference type="ChEBI" id="CHEBI:456216"/>
        <dbReference type="EC" id="2.7.11.1"/>
    </reaction>
</comment>
<evidence type="ECO:0000256" key="2">
    <source>
        <dbReference type="ARBA" id="ARBA00022527"/>
    </source>
</evidence>
<evidence type="ECO:0000256" key="9">
    <source>
        <dbReference type="PROSITE-ProRule" id="PRU10141"/>
    </source>
</evidence>
<dbReference type="NCBIfam" id="NF033483">
    <property type="entry name" value="PknB_PASTA_kin"/>
    <property type="match status" value="1"/>
</dbReference>
<evidence type="ECO:0000313" key="15">
    <source>
        <dbReference type="Proteomes" id="UP000184389"/>
    </source>
</evidence>